<keyword evidence="1" id="KW-1133">Transmembrane helix</keyword>
<feature type="transmembrane region" description="Helical" evidence="1">
    <location>
        <begin position="20"/>
        <end position="41"/>
    </location>
</feature>
<evidence type="ECO:0000256" key="1">
    <source>
        <dbReference type="SAM" id="Phobius"/>
    </source>
</evidence>
<feature type="non-terminal residue" evidence="2">
    <location>
        <position position="1"/>
    </location>
</feature>
<reference evidence="2" key="1">
    <citation type="submission" date="2020-08" db="EMBL/GenBank/DDBJ databases">
        <title>Multicomponent nature underlies the extraordinary mechanical properties of spider dragline silk.</title>
        <authorList>
            <person name="Kono N."/>
            <person name="Nakamura H."/>
            <person name="Mori M."/>
            <person name="Yoshida Y."/>
            <person name="Ohtoshi R."/>
            <person name="Malay A.D."/>
            <person name="Moran D.A.P."/>
            <person name="Tomita M."/>
            <person name="Numata K."/>
            <person name="Arakawa K."/>
        </authorList>
    </citation>
    <scope>NUCLEOTIDE SEQUENCE</scope>
</reference>
<accession>A0A8X6TPG6</accession>
<protein>
    <submittedName>
        <fullName evidence="2">Uncharacterized protein</fullName>
    </submittedName>
</protein>
<sequence>MMKTTLEYRFLIIPGTKLFLGMWHVFILLSCLVVSDAFLYASPLTMMYSPFAGAARFVRTVRITRQLLRIVKVIRR</sequence>
<keyword evidence="3" id="KW-1185">Reference proteome</keyword>
<dbReference type="EMBL" id="BMAW01108290">
    <property type="protein sequence ID" value="GFT33210.1"/>
    <property type="molecule type" value="Genomic_DNA"/>
</dbReference>
<evidence type="ECO:0000313" key="2">
    <source>
        <dbReference type="EMBL" id="GFT33210.1"/>
    </source>
</evidence>
<comment type="caution">
    <text evidence="2">The sequence shown here is derived from an EMBL/GenBank/DDBJ whole genome shotgun (WGS) entry which is preliminary data.</text>
</comment>
<organism evidence="2 3">
    <name type="scientific">Nephila pilipes</name>
    <name type="common">Giant wood spider</name>
    <name type="synonym">Nephila maculata</name>
    <dbReference type="NCBI Taxonomy" id="299642"/>
    <lineage>
        <taxon>Eukaryota</taxon>
        <taxon>Metazoa</taxon>
        <taxon>Ecdysozoa</taxon>
        <taxon>Arthropoda</taxon>
        <taxon>Chelicerata</taxon>
        <taxon>Arachnida</taxon>
        <taxon>Araneae</taxon>
        <taxon>Araneomorphae</taxon>
        <taxon>Entelegynae</taxon>
        <taxon>Araneoidea</taxon>
        <taxon>Nephilidae</taxon>
        <taxon>Nephila</taxon>
    </lineage>
</organism>
<dbReference type="Proteomes" id="UP000887013">
    <property type="component" value="Unassembled WGS sequence"/>
</dbReference>
<gene>
    <name evidence="2" type="ORF">NPIL_669191</name>
</gene>
<keyword evidence="1" id="KW-0472">Membrane</keyword>
<dbReference type="PROSITE" id="PS51257">
    <property type="entry name" value="PROKAR_LIPOPROTEIN"/>
    <property type="match status" value="1"/>
</dbReference>
<name>A0A8X6TPG6_NEPPI</name>
<proteinExistence type="predicted"/>
<dbReference type="AlphaFoldDB" id="A0A8X6TPG6"/>
<evidence type="ECO:0000313" key="3">
    <source>
        <dbReference type="Proteomes" id="UP000887013"/>
    </source>
</evidence>
<keyword evidence="1" id="KW-0812">Transmembrane</keyword>